<keyword evidence="1" id="KW-0812">Transmembrane</keyword>
<feature type="transmembrane region" description="Helical" evidence="1">
    <location>
        <begin position="218"/>
        <end position="240"/>
    </location>
</feature>
<gene>
    <name evidence="2" type="ORF">GTO89_01535</name>
</gene>
<feature type="transmembrane region" description="Helical" evidence="1">
    <location>
        <begin position="149"/>
        <end position="170"/>
    </location>
</feature>
<dbReference type="Proteomes" id="UP000471031">
    <property type="component" value="Unassembled WGS sequence"/>
</dbReference>
<feature type="transmembrane region" description="Helical" evidence="1">
    <location>
        <begin position="58"/>
        <end position="74"/>
    </location>
</feature>
<evidence type="ECO:0000256" key="1">
    <source>
        <dbReference type="SAM" id="Phobius"/>
    </source>
</evidence>
<evidence type="ECO:0000313" key="2">
    <source>
        <dbReference type="EMBL" id="MZP41712.1"/>
    </source>
</evidence>
<keyword evidence="1" id="KW-0472">Membrane</keyword>
<dbReference type="RefSeq" id="WP_161260286.1">
    <property type="nucleotide sequence ID" value="NZ_JAFBDC010000001.1"/>
</dbReference>
<organism evidence="2 3">
    <name type="scientific">Heliomicrobium gestii</name>
    <name type="common">Heliobacterium gestii</name>
    <dbReference type="NCBI Taxonomy" id="2699"/>
    <lineage>
        <taxon>Bacteria</taxon>
        <taxon>Bacillati</taxon>
        <taxon>Bacillota</taxon>
        <taxon>Clostridia</taxon>
        <taxon>Eubacteriales</taxon>
        <taxon>Heliobacteriaceae</taxon>
        <taxon>Heliomicrobium</taxon>
    </lineage>
</organism>
<feature type="transmembrane region" description="Helical" evidence="1">
    <location>
        <begin position="108"/>
        <end position="129"/>
    </location>
</feature>
<comment type="caution">
    <text evidence="2">The sequence shown here is derived from an EMBL/GenBank/DDBJ whole genome shotgun (WGS) entry which is preliminary data.</text>
</comment>
<evidence type="ECO:0000313" key="3">
    <source>
        <dbReference type="Proteomes" id="UP000471031"/>
    </source>
</evidence>
<name>A0A845L534_HELGE</name>
<dbReference type="OrthoDB" id="2373063at2"/>
<protein>
    <submittedName>
        <fullName evidence="2">Uncharacterized protein</fullName>
    </submittedName>
</protein>
<reference evidence="2 3" key="1">
    <citation type="submission" date="2020-01" db="EMBL/GenBank/DDBJ databases">
        <title>Whole genome sequence of Heliobacterium gestii DSM 11169.</title>
        <authorList>
            <person name="Kyndt J.A."/>
            <person name="Meyer T.E."/>
        </authorList>
    </citation>
    <scope>NUCLEOTIDE SEQUENCE [LARGE SCALE GENOMIC DNA]</scope>
    <source>
        <strain evidence="2 3">DSM 11169</strain>
    </source>
</reference>
<feature type="transmembrane region" description="Helical" evidence="1">
    <location>
        <begin position="177"/>
        <end position="198"/>
    </location>
</feature>
<sequence length="246" mass="27203">MNPFCALVANDLKLKKARPHSQTLWWKAYMAMIGATGIALFAYAILRGFLHPEDMLSGIPFLLFLGFGLSIRTLKQEWHNGTVSWWLALPYSRTVLLGAKAASAFVRFLYALASTLAVFFLFTITGLFLRPDIWNGQSLHGLVAHALPGLLLLLVASSLPIMLGIVWIVVSKSRLRPVLPAIWLAVIALGTFIPNYFFPKDKAGGISRLPERITSASLIEAVAFMALIAVLCFVFSSYVLERHVEV</sequence>
<proteinExistence type="predicted"/>
<accession>A0A845L534</accession>
<dbReference type="EMBL" id="WXEX01000001">
    <property type="protein sequence ID" value="MZP41712.1"/>
    <property type="molecule type" value="Genomic_DNA"/>
</dbReference>
<keyword evidence="3" id="KW-1185">Reference proteome</keyword>
<keyword evidence="1" id="KW-1133">Transmembrane helix</keyword>
<dbReference type="AlphaFoldDB" id="A0A845L534"/>
<feature type="transmembrane region" description="Helical" evidence="1">
    <location>
        <begin position="24"/>
        <end position="46"/>
    </location>
</feature>